<evidence type="ECO:0000313" key="2">
    <source>
        <dbReference type="Proteomes" id="UP000762676"/>
    </source>
</evidence>
<name>A0AAV4GJD2_9GAST</name>
<keyword evidence="2" id="KW-1185">Reference proteome</keyword>
<evidence type="ECO:0000313" key="1">
    <source>
        <dbReference type="EMBL" id="GFR85165.1"/>
    </source>
</evidence>
<gene>
    <name evidence="1" type="ORF">ElyMa_000689300</name>
</gene>
<accession>A0AAV4GJD2</accession>
<keyword evidence="1" id="KW-0255">Endonuclease</keyword>
<dbReference type="Proteomes" id="UP000762676">
    <property type="component" value="Unassembled WGS sequence"/>
</dbReference>
<proteinExistence type="predicted"/>
<keyword evidence="1" id="KW-0378">Hydrolase</keyword>
<keyword evidence="1" id="KW-0540">Nuclease</keyword>
<reference evidence="1 2" key="1">
    <citation type="journal article" date="2021" name="Elife">
        <title>Chloroplast acquisition without the gene transfer in kleptoplastic sea slugs, Plakobranchus ocellatus.</title>
        <authorList>
            <person name="Maeda T."/>
            <person name="Takahashi S."/>
            <person name="Yoshida T."/>
            <person name="Shimamura S."/>
            <person name="Takaki Y."/>
            <person name="Nagai Y."/>
            <person name="Toyoda A."/>
            <person name="Suzuki Y."/>
            <person name="Arimoto A."/>
            <person name="Ishii H."/>
            <person name="Satoh N."/>
            <person name="Nishiyama T."/>
            <person name="Hasebe M."/>
            <person name="Maruyama T."/>
            <person name="Minagawa J."/>
            <person name="Obokata J."/>
            <person name="Shigenobu S."/>
        </authorList>
    </citation>
    <scope>NUCLEOTIDE SEQUENCE [LARGE SCALE GENOMIC DNA]</scope>
</reference>
<dbReference type="GO" id="GO:0004519">
    <property type="term" value="F:endonuclease activity"/>
    <property type="evidence" value="ECO:0007669"/>
    <property type="project" value="UniProtKB-KW"/>
</dbReference>
<dbReference type="EMBL" id="BMAT01001419">
    <property type="protein sequence ID" value="GFR85165.1"/>
    <property type="molecule type" value="Genomic_DNA"/>
</dbReference>
<comment type="caution">
    <text evidence="1">The sequence shown here is derived from an EMBL/GenBank/DDBJ whole genome shotgun (WGS) entry which is preliminary data.</text>
</comment>
<sequence>MWFWRRMLRIPWTAKKTNEEVLNETETARSLINRIRKRQATFVGHIMRRDGLENLLTTGKLEGGRGKGRQREKMLDGLTSWMKAVQHEEYSRLKT</sequence>
<dbReference type="AlphaFoldDB" id="A0AAV4GJD2"/>
<organism evidence="1 2">
    <name type="scientific">Elysia marginata</name>
    <dbReference type="NCBI Taxonomy" id="1093978"/>
    <lineage>
        <taxon>Eukaryota</taxon>
        <taxon>Metazoa</taxon>
        <taxon>Spiralia</taxon>
        <taxon>Lophotrochozoa</taxon>
        <taxon>Mollusca</taxon>
        <taxon>Gastropoda</taxon>
        <taxon>Heterobranchia</taxon>
        <taxon>Euthyneura</taxon>
        <taxon>Panpulmonata</taxon>
        <taxon>Sacoglossa</taxon>
        <taxon>Placobranchoidea</taxon>
        <taxon>Plakobranchidae</taxon>
        <taxon>Elysia</taxon>
    </lineage>
</organism>
<protein>
    <submittedName>
        <fullName evidence="1">Endonuclease-reverse transcriptase</fullName>
    </submittedName>
</protein>